<sequence>MVHQIIWLITAAINSVYPKVKINGSWTQICMTVEKLKPMLNWRQISWIKPPIGTVMANTNGSFNINKGKTGIGGVIRNANGNLIIAFSIYTHCTSNNQAKAKADLYGCE</sequence>
<dbReference type="PANTHER" id="PTHR47723">
    <property type="entry name" value="OS05G0353850 PROTEIN"/>
    <property type="match status" value="1"/>
</dbReference>
<evidence type="ECO:0000313" key="3">
    <source>
        <dbReference type="Proteomes" id="UP000823775"/>
    </source>
</evidence>
<feature type="domain" description="RNase H type-1" evidence="1">
    <location>
        <begin position="58"/>
        <end position="103"/>
    </location>
</feature>
<gene>
    <name evidence="2" type="ORF">HAX54_004688</name>
</gene>
<evidence type="ECO:0000313" key="2">
    <source>
        <dbReference type="EMBL" id="MCD7450243.1"/>
    </source>
</evidence>
<dbReference type="EMBL" id="JACEIK010000122">
    <property type="protein sequence ID" value="MCD7450243.1"/>
    <property type="molecule type" value="Genomic_DNA"/>
</dbReference>
<name>A0ABS8RTU1_DATST</name>
<dbReference type="PANTHER" id="PTHR47723:SF19">
    <property type="entry name" value="POLYNUCLEOTIDYL TRANSFERASE, RIBONUCLEASE H-LIKE SUPERFAMILY PROTEIN"/>
    <property type="match status" value="1"/>
</dbReference>
<evidence type="ECO:0000259" key="1">
    <source>
        <dbReference type="Pfam" id="PF13456"/>
    </source>
</evidence>
<dbReference type="SUPFAM" id="SSF53098">
    <property type="entry name" value="Ribonuclease H-like"/>
    <property type="match status" value="1"/>
</dbReference>
<dbReference type="InterPro" id="IPR002156">
    <property type="entry name" value="RNaseH_domain"/>
</dbReference>
<dbReference type="InterPro" id="IPR012337">
    <property type="entry name" value="RNaseH-like_sf"/>
</dbReference>
<dbReference type="Pfam" id="PF13456">
    <property type="entry name" value="RVT_3"/>
    <property type="match status" value="1"/>
</dbReference>
<reference evidence="2 3" key="1">
    <citation type="journal article" date="2021" name="BMC Genomics">
        <title>Datura genome reveals duplications of psychoactive alkaloid biosynthetic genes and high mutation rate following tissue culture.</title>
        <authorList>
            <person name="Rajewski A."/>
            <person name="Carter-House D."/>
            <person name="Stajich J."/>
            <person name="Litt A."/>
        </authorList>
    </citation>
    <scope>NUCLEOTIDE SEQUENCE [LARGE SCALE GENOMIC DNA]</scope>
    <source>
        <strain evidence="2">AR-01</strain>
    </source>
</reference>
<comment type="caution">
    <text evidence="2">The sequence shown here is derived from an EMBL/GenBank/DDBJ whole genome shotgun (WGS) entry which is preliminary data.</text>
</comment>
<dbReference type="Gene3D" id="3.30.420.10">
    <property type="entry name" value="Ribonuclease H-like superfamily/Ribonuclease H"/>
    <property type="match status" value="1"/>
</dbReference>
<organism evidence="2 3">
    <name type="scientific">Datura stramonium</name>
    <name type="common">Jimsonweed</name>
    <name type="synonym">Common thornapple</name>
    <dbReference type="NCBI Taxonomy" id="4076"/>
    <lineage>
        <taxon>Eukaryota</taxon>
        <taxon>Viridiplantae</taxon>
        <taxon>Streptophyta</taxon>
        <taxon>Embryophyta</taxon>
        <taxon>Tracheophyta</taxon>
        <taxon>Spermatophyta</taxon>
        <taxon>Magnoliopsida</taxon>
        <taxon>eudicotyledons</taxon>
        <taxon>Gunneridae</taxon>
        <taxon>Pentapetalae</taxon>
        <taxon>asterids</taxon>
        <taxon>lamiids</taxon>
        <taxon>Solanales</taxon>
        <taxon>Solanaceae</taxon>
        <taxon>Solanoideae</taxon>
        <taxon>Datureae</taxon>
        <taxon>Datura</taxon>
    </lineage>
</organism>
<dbReference type="Proteomes" id="UP000823775">
    <property type="component" value="Unassembled WGS sequence"/>
</dbReference>
<keyword evidence="3" id="KW-1185">Reference proteome</keyword>
<accession>A0ABS8RTU1</accession>
<protein>
    <recommendedName>
        <fullName evidence="1">RNase H type-1 domain-containing protein</fullName>
    </recommendedName>
</protein>
<proteinExistence type="predicted"/>
<dbReference type="InterPro" id="IPR053151">
    <property type="entry name" value="RNase_H-like"/>
</dbReference>
<dbReference type="InterPro" id="IPR036397">
    <property type="entry name" value="RNaseH_sf"/>
</dbReference>